<feature type="transmembrane region" description="Helical" evidence="1">
    <location>
        <begin position="121"/>
        <end position="141"/>
    </location>
</feature>
<evidence type="ECO:0000313" key="3">
    <source>
        <dbReference type="Proteomes" id="UP000318080"/>
    </source>
</evidence>
<evidence type="ECO:0000313" key="2">
    <source>
        <dbReference type="EMBL" id="TQE43037.1"/>
    </source>
</evidence>
<protein>
    <submittedName>
        <fullName evidence="2">DUF3180 domain-containing protein</fullName>
    </submittedName>
</protein>
<dbReference type="Proteomes" id="UP000318080">
    <property type="component" value="Unassembled WGS sequence"/>
</dbReference>
<dbReference type="STRING" id="1686286.GCA_900092335_00125"/>
<organism evidence="2 3">
    <name type="scientific">Corynebacterium phoceense</name>
    <dbReference type="NCBI Taxonomy" id="1686286"/>
    <lineage>
        <taxon>Bacteria</taxon>
        <taxon>Bacillati</taxon>
        <taxon>Actinomycetota</taxon>
        <taxon>Actinomycetes</taxon>
        <taxon>Mycobacteriales</taxon>
        <taxon>Corynebacteriaceae</taxon>
        <taxon>Corynebacterium</taxon>
    </lineage>
</organism>
<keyword evidence="1" id="KW-1133">Transmembrane helix</keyword>
<keyword evidence="1" id="KW-0812">Transmembrane</keyword>
<feature type="transmembrane region" description="Helical" evidence="1">
    <location>
        <begin position="88"/>
        <end position="109"/>
    </location>
</feature>
<feature type="transmembrane region" description="Helical" evidence="1">
    <location>
        <begin position="34"/>
        <end position="54"/>
    </location>
</feature>
<sequence>MQRTSLPALSGTAVFVAAAVAIVIPRLYGYMGTIPLTVSITLWLMAIVCAVLAWRVREAKKDDTHGIGLDTSQLNPMTITNFMLLGKASAWTGAIVGAAYAGVAVYVIPHAHELVAAAEDVPGVLASLLGGAAMAVAGVVLERYCEVPPPADGAAA</sequence>
<dbReference type="InterPro" id="IPR021517">
    <property type="entry name" value="DUF3180"/>
</dbReference>
<proteinExistence type="predicted"/>
<gene>
    <name evidence="2" type="ORF">EJK80_09185</name>
</gene>
<dbReference type="EMBL" id="VHIR01000013">
    <property type="protein sequence ID" value="TQE43037.1"/>
    <property type="molecule type" value="Genomic_DNA"/>
</dbReference>
<dbReference type="RefSeq" id="WP_066512440.1">
    <property type="nucleotide sequence ID" value="NZ_JADPQA010000001.1"/>
</dbReference>
<evidence type="ECO:0000256" key="1">
    <source>
        <dbReference type="SAM" id="Phobius"/>
    </source>
</evidence>
<keyword evidence="1" id="KW-0472">Membrane</keyword>
<name>A0A540R5W3_9CORY</name>
<keyword evidence="3" id="KW-1185">Reference proteome</keyword>
<feature type="transmembrane region" description="Helical" evidence="1">
    <location>
        <begin position="7"/>
        <end position="28"/>
    </location>
</feature>
<accession>A0A540R5W3</accession>
<dbReference type="AlphaFoldDB" id="A0A540R5W3"/>
<comment type="caution">
    <text evidence="2">The sequence shown here is derived from an EMBL/GenBank/DDBJ whole genome shotgun (WGS) entry which is preliminary data.</text>
</comment>
<dbReference type="GeneID" id="79851502"/>
<dbReference type="Pfam" id="PF11377">
    <property type="entry name" value="DUF3180"/>
    <property type="match status" value="1"/>
</dbReference>
<reference evidence="2 3" key="1">
    <citation type="submission" date="2019-06" db="EMBL/GenBank/DDBJ databases">
        <title>Draft genome of C. phoceense Strain 272.</title>
        <authorList>
            <person name="Pacheco L.G.C."/>
            <person name="Barberis C.M."/>
            <person name="Almuzara M.N."/>
            <person name="Traglia G.M."/>
            <person name="Santos C.S."/>
            <person name="Rocha D.J.P.G."/>
            <person name="Aguiar E.R.G.R."/>
            <person name="Vay C.A."/>
        </authorList>
    </citation>
    <scope>NUCLEOTIDE SEQUENCE [LARGE SCALE GENOMIC DNA]</scope>
    <source>
        <strain evidence="2 3">272</strain>
    </source>
</reference>